<dbReference type="Gene3D" id="3.20.20.190">
    <property type="entry name" value="Phosphatidylinositol (PI) phosphodiesterase"/>
    <property type="match status" value="1"/>
</dbReference>
<proteinExistence type="predicted"/>
<dbReference type="PANTHER" id="PTHR13593:SF24">
    <property type="entry name" value="PI-PLC X DOMAIN-CONTAINING PROTEIN 1"/>
    <property type="match status" value="1"/>
</dbReference>
<feature type="domain" description="Phosphatidylinositol-specific phospholipase C X" evidence="1">
    <location>
        <begin position="130"/>
        <end position="235"/>
    </location>
</feature>
<dbReference type="InterPro" id="IPR017946">
    <property type="entry name" value="PLC-like_Pdiesterase_TIM-brl"/>
</dbReference>
<reference evidence="2" key="1">
    <citation type="journal article" date="2022" name="bioRxiv">
        <title>Sequencing and chromosome-scale assembly of the giantPleurodeles waltlgenome.</title>
        <authorList>
            <person name="Brown T."/>
            <person name="Elewa A."/>
            <person name="Iarovenko S."/>
            <person name="Subramanian E."/>
            <person name="Araus A.J."/>
            <person name="Petzold A."/>
            <person name="Susuki M."/>
            <person name="Suzuki K.-i.T."/>
            <person name="Hayashi T."/>
            <person name="Toyoda A."/>
            <person name="Oliveira C."/>
            <person name="Osipova E."/>
            <person name="Leigh N.D."/>
            <person name="Simon A."/>
            <person name="Yun M.H."/>
        </authorList>
    </citation>
    <scope>NUCLEOTIDE SEQUENCE</scope>
    <source>
        <strain evidence="2">20211129_DDA</strain>
        <tissue evidence="2">Liver</tissue>
    </source>
</reference>
<name>A0AAV7NR91_PLEWA</name>
<dbReference type="CDD" id="cd08616">
    <property type="entry name" value="PI-PLCXD1c"/>
    <property type="match status" value="1"/>
</dbReference>
<sequence length="376" mass="44086">MHFADPGAVRNVRCATVSHLVFLFYAAPNWVPWRRKEKYCLRAHSATMLRHKECSLKKPCRCVQKNNHWMSELPEVLWSVPLYNLCIPGSHDAMSYCLDENSPIDPRESKTLQILERKLPCIVRNIIYKWSTTQDLTVSEQLDSGIRYFDLRIAHKPDDMSTNLYFVHMLFTDVTVEDTLKDILNWLETHPKEAIILACRELHGMTIEHHKHLISCLKRTFGLKLCPKKENPTLQNMWQKGYQVIISYEDCIAEKHKELWPPIPYWWGNTTRTETLIRYLEKKKHSGRPGGFFVAGINLTENLWYILKHPFGSLKKLTRSKLPCLRDWVRNQCPGSQKDAINIIAGDFVEMDCFVTDVIELNQKCLIQNWQQYLVE</sequence>
<dbReference type="Pfam" id="PF00388">
    <property type="entry name" value="PI-PLC-X"/>
    <property type="match status" value="1"/>
</dbReference>
<keyword evidence="3" id="KW-1185">Reference proteome</keyword>
<evidence type="ECO:0000313" key="2">
    <source>
        <dbReference type="EMBL" id="KAJ1118598.1"/>
    </source>
</evidence>
<dbReference type="EMBL" id="JANPWB010000012">
    <property type="protein sequence ID" value="KAJ1118598.1"/>
    <property type="molecule type" value="Genomic_DNA"/>
</dbReference>
<dbReference type="InterPro" id="IPR000909">
    <property type="entry name" value="PLipase_C_PInositol-sp_X_dom"/>
</dbReference>
<dbReference type="AlphaFoldDB" id="A0AAV7NR91"/>
<dbReference type="GO" id="GO:0008081">
    <property type="term" value="F:phosphoric diester hydrolase activity"/>
    <property type="evidence" value="ECO:0007669"/>
    <property type="project" value="InterPro"/>
</dbReference>
<protein>
    <recommendedName>
        <fullName evidence="1">Phosphatidylinositol-specific phospholipase C X domain-containing protein</fullName>
    </recommendedName>
</protein>
<dbReference type="Proteomes" id="UP001066276">
    <property type="component" value="Chromosome 8"/>
</dbReference>
<dbReference type="InterPro" id="IPR042158">
    <property type="entry name" value="PLCXD1/2/3"/>
</dbReference>
<gene>
    <name evidence="2" type="ORF">NDU88_006789</name>
</gene>
<comment type="caution">
    <text evidence="2">The sequence shown here is derived from an EMBL/GenBank/DDBJ whole genome shotgun (WGS) entry which is preliminary data.</text>
</comment>
<organism evidence="2 3">
    <name type="scientific">Pleurodeles waltl</name>
    <name type="common">Iberian ribbed newt</name>
    <dbReference type="NCBI Taxonomy" id="8319"/>
    <lineage>
        <taxon>Eukaryota</taxon>
        <taxon>Metazoa</taxon>
        <taxon>Chordata</taxon>
        <taxon>Craniata</taxon>
        <taxon>Vertebrata</taxon>
        <taxon>Euteleostomi</taxon>
        <taxon>Amphibia</taxon>
        <taxon>Batrachia</taxon>
        <taxon>Caudata</taxon>
        <taxon>Salamandroidea</taxon>
        <taxon>Salamandridae</taxon>
        <taxon>Pleurodelinae</taxon>
        <taxon>Pleurodeles</taxon>
    </lineage>
</organism>
<accession>A0AAV7NR91</accession>
<dbReference type="GO" id="GO:0006629">
    <property type="term" value="P:lipid metabolic process"/>
    <property type="evidence" value="ECO:0007669"/>
    <property type="project" value="InterPro"/>
</dbReference>
<evidence type="ECO:0000259" key="1">
    <source>
        <dbReference type="Pfam" id="PF00388"/>
    </source>
</evidence>
<dbReference type="SUPFAM" id="SSF51695">
    <property type="entry name" value="PLC-like phosphodiesterases"/>
    <property type="match status" value="1"/>
</dbReference>
<dbReference type="PROSITE" id="PS50007">
    <property type="entry name" value="PIPLC_X_DOMAIN"/>
    <property type="match status" value="1"/>
</dbReference>
<dbReference type="PANTHER" id="PTHR13593">
    <property type="match status" value="1"/>
</dbReference>
<dbReference type="InterPro" id="IPR051057">
    <property type="entry name" value="PI-PLC_domain"/>
</dbReference>
<evidence type="ECO:0000313" key="3">
    <source>
        <dbReference type="Proteomes" id="UP001066276"/>
    </source>
</evidence>